<dbReference type="PANTHER" id="PTHR32071:SF35">
    <property type="entry name" value="ANAEROBIC NITRIC OXIDE REDUCTASE TRANSCRIPTION REGULATOR NORR"/>
    <property type="match status" value="1"/>
</dbReference>
<organism evidence="7 8">
    <name type="scientific">Agarivorans gilvus</name>
    <dbReference type="NCBI Taxonomy" id="680279"/>
    <lineage>
        <taxon>Bacteria</taxon>
        <taxon>Pseudomonadati</taxon>
        <taxon>Pseudomonadota</taxon>
        <taxon>Gammaproteobacteria</taxon>
        <taxon>Alteromonadales</taxon>
        <taxon>Alteromonadaceae</taxon>
        <taxon>Agarivorans</taxon>
    </lineage>
</organism>
<dbReference type="InterPro" id="IPR003593">
    <property type="entry name" value="AAA+_ATPase"/>
</dbReference>
<evidence type="ECO:0000256" key="3">
    <source>
        <dbReference type="ARBA" id="ARBA00023015"/>
    </source>
</evidence>
<dbReference type="Pfam" id="PF25601">
    <property type="entry name" value="AAA_lid_14"/>
    <property type="match status" value="1"/>
</dbReference>
<dbReference type="Gene3D" id="3.30.450.40">
    <property type="match status" value="1"/>
</dbReference>
<dbReference type="InterPro" id="IPR025662">
    <property type="entry name" value="Sigma_54_int_dom_ATP-bd_1"/>
</dbReference>
<sequence length="525" mass="57837">MSQAPAAPTTEQMLLEIALELNSGVPSTQHYQKLIDSLQRVLACDASALFTLDQQQQLVPVASKGLSSEVLGRRFLPELHPRLAMILASRQPVRFADDSPLPDPFDGLFSDDPHHEISVHSCMGCSLYVGDSLVGAITFDARQPAAFDHVSDHTISTFAALAAASIRNISLFEALNRANRQQRSLNQLLIDEARNKGGKLIGISPQLKQLKTNIHTVAQSNYAVLISGETGTGKEVVAHQIHAQSLRNQQPMVYVNCAALPESLAESELFGHVKGAFTGANNQRAGKFELADGGTIFLDEIGELPLSLQAKLLRVLQQGEVQRVGADKNLQVDVRLIAATNRDLEQEVAEGRFRSDLFHRLKVFPIHVPPLREREGDIPVLVGYILDNIRRQFHLSTLHIHPKALQLLEAQPWHGNVRELEHSLMRAGLHAMRAQSKVIEVKHFMSELKLDDKTQELAFGLPAALPSQSISMRDAQLAYQKQLIEHALAVNGGVWAKAAQFLQMDRGNLFRLGKKLGVKVGAKTQ</sequence>
<dbReference type="EMBL" id="BMDY01000035">
    <property type="protein sequence ID" value="GGB20577.1"/>
    <property type="molecule type" value="Genomic_DNA"/>
</dbReference>
<dbReference type="InterPro" id="IPR002078">
    <property type="entry name" value="Sigma_54_int"/>
</dbReference>
<dbReference type="PROSITE" id="PS00675">
    <property type="entry name" value="SIGMA54_INTERACT_1"/>
    <property type="match status" value="1"/>
</dbReference>
<dbReference type="InterPro" id="IPR003018">
    <property type="entry name" value="GAF"/>
</dbReference>
<dbReference type="InterPro" id="IPR025943">
    <property type="entry name" value="Sigma_54_int_dom_ATP-bd_2"/>
</dbReference>
<dbReference type="SUPFAM" id="SSF46689">
    <property type="entry name" value="Homeodomain-like"/>
    <property type="match status" value="1"/>
</dbReference>
<dbReference type="NCBIfam" id="NF003451">
    <property type="entry name" value="PRK05022.1"/>
    <property type="match status" value="1"/>
</dbReference>
<dbReference type="Pfam" id="PF01590">
    <property type="entry name" value="GAF"/>
    <property type="match status" value="1"/>
</dbReference>
<dbReference type="RefSeq" id="WP_055734522.1">
    <property type="nucleotide sequence ID" value="NZ_BMDY01000035.1"/>
</dbReference>
<dbReference type="SMART" id="SM00382">
    <property type="entry name" value="AAA"/>
    <property type="match status" value="1"/>
</dbReference>
<keyword evidence="8" id="KW-1185">Reference proteome</keyword>
<dbReference type="InterPro" id="IPR058031">
    <property type="entry name" value="AAA_lid_NorR"/>
</dbReference>
<dbReference type="Proteomes" id="UP000651977">
    <property type="component" value="Unassembled WGS sequence"/>
</dbReference>
<proteinExistence type="predicted"/>
<keyword evidence="2" id="KW-0067">ATP-binding</keyword>
<dbReference type="InterPro" id="IPR027417">
    <property type="entry name" value="P-loop_NTPase"/>
</dbReference>
<evidence type="ECO:0000313" key="8">
    <source>
        <dbReference type="Proteomes" id="UP000651977"/>
    </source>
</evidence>
<evidence type="ECO:0000256" key="5">
    <source>
        <dbReference type="ARBA" id="ARBA00023163"/>
    </source>
</evidence>
<evidence type="ECO:0000256" key="1">
    <source>
        <dbReference type="ARBA" id="ARBA00022741"/>
    </source>
</evidence>
<dbReference type="Gene3D" id="1.10.10.60">
    <property type="entry name" value="Homeodomain-like"/>
    <property type="match status" value="1"/>
</dbReference>
<dbReference type="Pfam" id="PF00158">
    <property type="entry name" value="Sigma54_activat"/>
    <property type="match status" value="1"/>
</dbReference>
<dbReference type="SUPFAM" id="SSF55781">
    <property type="entry name" value="GAF domain-like"/>
    <property type="match status" value="1"/>
</dbReference>
<evidence type="ECO:0000256" key="2">
    <source>
        <dbReference type="ARBA" id="ARBA00022840"/>
    </source>
</evidence>
<comment type="caution">
    <text evidence="7">The sequence shown here is derived from an EMBL/GenBank/DDBJ whole genome shotgun (WGS) entry which is preliminary data.</text>
</comment>
<accession>A0ABQ1I687</accession>
<dbReference type="InterPro" id="IPR009057">
    <property type="entry name" value="Homeodomain-like_sf"/>
</dbReference>
<feature type="domain" description="Sigma-54 factor interaction" evidence="6">
    <location>
        <begin position="200"/>
        <end position="429"/>
    </location>
</feature>
<gene>
    <name evidence="7" type="primary">norR2</name>
    <name evidence="7" type="ORF">GCM10007414_37500</name>
</gene>
<protein>
    <submittedName>
        <fullName evidence="7">Anaerobic nitric oxide reductase transcription regulator</fullName>
    </submittedName>
</protein>
<reference evidence="8" key="1">
    <citation type="journal article" date="2019" name="Int. J. Syst. Evol. Microbiol.">
        <title>The Global Catalogue of Microorganisms (GCM) 10K type strain sequencing project: providing services to taxonomists for standard genome sequencing and annotation.</title>
        <authorList>
            <consortium name="The Broad Institute Genomics Platform"/>
            <consortium name="The Broad Institute Genome Sequencing Center for Infectious Disease"/>
            <person name="Wu L."/>
            <person name="Ma J."/>
        </authorList>
    </citation>
    <scope>NUCLEOTIDE SEQUENCE [LARGE SCALE GENOMIC DNA]</scope>
    <source>
        <strain evidence="8">CGMCC 1.10131</strain>
    </source>
</reference>
<dbReference type="PANTHER" id="PTHR32071">
    <property type="entry name" value="TRANSCRIPTIONAL REGULATORY PROTEIN"/>
    <property type="match status" value="1"/>
</dbReference>
<name>A0ABQ1I687_9ALTE</name>
<evidence type="ECO:0000259" key="6">
    <source>
        <dbReference type="PROSITE" id="PS50045"/>
    </source>
</evidence>
<dbReference type="Gene3D" id="3.40.50.300">
    <property type="entry name" value="P-loop containing nucleotide triphosphate hydrolases"/>
    <property type="match status" value="1"/>
</dbReference>
<evidence type="ECO:0000313" key="7">
    <source>
        <dbReference type="EMBL" id="GGB20577.1"/>
    </source>
</evidence>
<keyword evidence="4" id="KW-0238">DNA-binding</keyword>
<dbReference type="PROSITE" id="PS50045">
    <property type="entry name" value="SIGMA54_INTERACT_4"/>
    <property type="match status" value="1"/>
</dbReference>
<dbReference type="InterPro" id="IPR029016">
    <property type="entry name" value="GAF-like_dom_sf"/>
</dbReference>
<keyword evidence="5" id="KW-0804">Transcription</keyword>
<keyword evidence="3" id="KW-0805">Transcription regulation</keyword>
<dbReference type="SMART" id="SM00065">
    <property type="entry name" value="GAF"/>
    <property type="match status" value="1"/>
</dbReference>
<dbReference type="SUPFAM" id="SSF52540">
    <property type="entry name" value="P-loop containing nucleoside triphosphate hydrolases"/>
    <property type="match status" value="1"/>
</dbReference>
<keyword evidence="1" id="KW-0547">Nucleotide-binding</keyword>
<dbReference type="Gene3D" id="1.10.8.60">
    <property type="match status" value="1"/>
</dbReference>
<dbReference type="CDD" id="cd00009">
    <property type="entry name" value="AAA"/>
    <property type="match status" value="1"/>
</dbReference>
<dbReference type="PROSITE" id="PS00676">
    <property type="entry name" value="SIGMA54_INTERACT_2"/>
    <property type="match status" value="1"/>
</dbReference>
<evidence type="ECO:0000256" key="4">
    <source>
        <dbReference type="ARBA" id="ARBA00023125"/>
    </source>
</evidence>